<reference evidence="7 8" key="1">
    <citation type="submission" date="2018-11" db="EMBL/GenBank/DDBJ databases">
        <title>Bradyrhizobium sp. nov., isolated from effective nodules of peanut in China.</title>
        <authorList>
            <person name="Li Y."/>
        </authorList>
    </citation>
    <scope>NUCLEOTIDE SEQUENCE [LARGE SCALE GENOMIC DNA]</scope>
    <source>
        <strain evidence="7 8">CCBAU 51770</strain>
    </source>
</reference>
<gene>
    <name evidence="7" type="ORF">EAS61_20180</name>
</gene>
<protein>
    <submittedName>
        <fullName evidence="7">Branched-chain amino acid ABC transporter permease</fullName>
    </submittedName>
</protein>
<dbReference type="PANTHER" id="PTHR30482">
    <property type="entry name" value="HIGH-AFFINITY BRANCHED-CHAIN AMINO ACID TRANSPORT SYSTEM PERMEASE"/>
    <property type="match status" value="1"/>
</dbReference>
<keyword evidence="3 6" id="KW-0812">Transmembrane</keyword>
<dbReference type="GO" id="GO:0005886">
    <property type="term" value="C:plasma membrane"/>
    <property type="evidence" value="ECO:0007669"/>
    <property type="project" value="UniProtKB-SubCell"/>
</dbReference>
<feature type="transmembrane region" description="Helical" evidence="6">
    <location>
        <begin position="258"/>
        <end position="281"/>
    </location>
</feature>
<feature type="transmembrane region" description="Helical" evidence="6">
    <location>
        <begin position="172"/>
        <end position="190"/>
    </location>
</feature>
<dbReference type="CDD" id="cd06581">
    <property type="entry name" value="TM_PBP1_LivM_like"/>
    <property type="match status" value="1"/>
</dbReference>
<dbReference type="PANTHER" id="PTHR30482:SF17">
    <property type="entry name" value="ABC TRANSPORTER ATP-BINDING PROTEIN"/>
    <property type="match status" value="1"/>
</dbReference>
<dbReference type="AlphaFoldDB" id="A0A4V1KW58"/>
<feature type="transmembrane region" description="Helical" evidence="6">
    <location>
        <begin position="220"/>
        <end position="246"/>
    </location>
</feature>
<feature type="transmembrane region" description="Helical" evidence="6">
    <location>
        <begin position="22"/>
        <end position="41"/>
    </location>
</feature>
<dbReference type="GO" id="GO:0015658">
    <property type="term" value="F:branched-chain amino acid transmembrane transporter activity"/>
    <property type="evidence" value="ECO:0007669"/>
    <property type="project" value="InterPro"/>
</dbReference>
<evidence type="ECO:0000256" key="2">
    <source>
        <dbReference type="ARBA" id="ARBA00022475"/>
    </source>
</evidence>
<evidence type="ECO:0000256" key="1">
    <source>
        <dbReference type="ARBA" id="ARBA00004651"/>
    </source>
</evidence>
<name>A0A4V1KW58_9BRAD</name>
<dbReference type="InterPro" id="IPR001851">
    <property type="entry name" value="ABC_transp_permease"/>
</dbReference>
<evidence type="ECO:0000256" key="6">
    <source>
        <dbReference type="SAM" id="Phobius"/>
    </source>
</evidence>
<keyword evidence="2" id="KW-1003">Cell membrane</keyword>
<dbReference type="RefSeq" id="WP_128932722.1">
    <property type="nucleotide sequence ID" value="NZ_CP022221.1"/>
</dbReference>
<dbReference type="EMBL" id="RKMK01000018">
    <property type="protein sequence ID" value="RXG94491.1"/>
    <property type="molecule type" value="Genomic_DNA"/>
</dbReference>
<evidence type="ECO:0000256" key="4">
    <source>
        <dbReference type="ARBA" id="ARBA00022989"/>
    </source>
</evidence>
<evidence type="ECO:0000313" key="8">
    <source>
        <dbReference type="Proteomes" id="UP000290174"/>
    </source>
</evidence>
<sequence>MSASSDVGHHAQRQARWHYGEVAFWLIVLACGFAFPTRYLIMTDILRLALFTMSLDLILGYAGIVSLGHAAFFGVGAYAAGLLALHGIIKEPVLALIVAGLAAMVLGFATSFLVIRGVDLTRLMVTLGIALLLEALAERFSNITGGTDGLQGIEMQPIFGEIPFDMFGKAGFFYSLAVLFLLFLLARRVVHSPFGLSLRAIKNNPLRAAAIGIPVNRRLIAIYTLAAFYAGIAGALFTQTTAIASLDVFAFERSADLMLVLVIGGTGYLYGGLIGAVVFRMLQELFSTITPQYWQFWIGLVLVVIVLIGRQRLHRWVLYVPNLVIRQVAGRKAVVAVPESDA</sequence>
<comment type="caution">
    <text evidence="7">The sequence shown here is derived from an EMBL/GenBank/DDBJ whole genome shotgun (WGS) entry which is preliminary data.</text>
</comment>
<evidence type="ECO:0000256" key="3">
    <source>
        <dbReference type="ARBA" id="ARBA00022692"/>
    </source>
</evidence>
<proteinExistence type="predicted"/>
<keyword evidence="5 6" id="KW-0472">Membrane</keyword>
<dbReference type="InterPro" id="IPR043428">
    <property type="entry name" value="LivM-like"/>
</dbReference>
<organism evidence="7 8">
    <name type="scientific">Bradyrhizobium zhanjiangense</name>
    <dbReference type="NCBI Taxonomy" id="1325107"/>
    <lineage>
        <taxon>Bacteria</taxon>
        <taxon>Pseudomonadati</taxon>
        <taxon>Pseudomonadota</taxon>
        <taxon>Alphaproteobacteria</taxon>
        <taxon>Hyphomicrobiales</taxon>
        <taxon>Nitrobacteraceae</taxon>
        <taxon>Bradyrhizobium</taxon>
    </lineage>
</organism>
<feature type="transmembrane region" description="Helical" evidence="6">
    <location>
        <begin position="61"/>
        <end position="85"/>
    </location>
</feature>
<evidence type="ECO:0000313" key="7">
    <source>
        <dbReference type="EMBL" id="RXG94491.1"/>
    </source>
</evidence>
<dbReference type="Pfam" id="PF02653">
    <property type="entry name" value="BPD_transp_2"/>
    <property type="match status" value="1"/>
</dbReference>
<comment type="subcellular location">
    <subcellularLocation>
        <location evidence="1">Cell membrane</location>
        <topology evidence="1">Multi-pass membrane protein</topology>
    </subcellularLocation>
</comment>
<evidence type="ECO:0000256" key="5">
    <source>
        <dbReference type="ARBA" id="ARBA00023136"/>
    </source>
</evidence>
<keyword evidence="4 6" id="KW-1133">Transmembrane helix</keyword>
<dbReference type="Proteomes" id="UP000290174">
    <property type="component" value="Unassembled WGS sequence"/>
</dbReference>
<accession>A0A4V1KW58</accession>
<feature type="transmembrane region" description="Helical" evidence="6">
    <location>
        <begin position="293"/>
        <end position="309"/>
    </location>
</feature>
<feature type="transmembrane region" description="Helical" evidence="6">
    <location>
        <begin position="92"/>
        <end position="114"/>
    </location>
</feature>